<name>A0A0G1MIW1_9BACT</name>
<reference evidence="1 2" key="1">
    <citation type="journal article" date="2015" name="Nature">
        <title>rRNA introns, odd ribosomes, and small enigmatic genomes across a large radiation of phyla.</title>
        <authorList>
            <person name="Brown C.T."/>
            <person name="Hug L.A."/>
            <person name="Thomas B.C."/>
            <person name="Sharon I."/>
            <person name="Castelle C.J."/>
            <person name="Singh A."/>
            <person name="Wilkins M.J."/>
            <person name="Williams K.H."/>
            <person name="Banfield J.F."/>
        </authorList>
    </citation>
    <scope>NUCLEOTIDE SEQUENCE [LARGE SCALE GENOMIC DNA]</scope>
</reference>
<dbReference type="EMBL" id="LCKX01000001">
    <property type="protein sequence ID" value="KKU08301.1"/>
    <property type="molecule type" value="Genomic_DNA"/>
</dbReference>
<evidence type="ECO:0000313" key="1">
    <source>
        <dbReference type="EMBL" id="KKU08301.1"/>
    </source>
</evidence>
<protein>
    <submittedName>
        <fullName evidence="1">Uncharacterized protein</fullName>
    </submittedName>
</protein>
<proteinExistence type="predicted"/>
<feature type="non-terminal residue" evidence="1">
    <location>
        <position position="1"/>
    </location>
</feature>
<sequence length="137" mass="15818">VSYWCVGWTLNGARRVKKYSRIFLVRSPARGACVPPWILCGKFFRGQTARRSFPASGRARVFTSIWDYVRAYAQGKLPRKSIEKSFAVSCCFFRANAVRLSSKCVLIWLAPRAWKILKRPHICAISSRVWSIYRILL</sequence>
<comment type="caution">
    <text evidence="1">The sequence shown here is derived from an EMBL/GenBank/DDBJ whole genome shotgun (WGS) entry which is preliminary data.</text>
</comment>
<gene>
    <name evidence="1" type="ORF">UX10_C0001G0060</name>
</gene>
<accession>A0A0G1MIW1</accession>
<evidence type="ECO:0000313" key="2">
    <source>
        <dbReference type="Proteomes" id="UP000033999"/>
    </source>
</evidence>
<dbReference type="AlphaFoldDB" id="A0A0G1MIW1"/>
<organism evidence="1 2">
    <name type="scientific">Candidatus Magasanikbacteria bacterium GW2011_GWA2_45_39</name>
    <dbReference type="NCBI Taxonomy" id="1619041"/>
    <lineage>
        <taxon>Bacteria</taxon>
        <taxon>Candidatus Magasanikiibacteriota</taxon>
    </lineage>
</organism>
<dbReference type="Proteomes" id="UP000033999">
    <property type="component" value="Unassembled WGS sequence"/>
</dbReference>